<accession>A0A919BGX4</accession>
<dbReference type="InterPro" id="IPR000421">
    <property type="entry name" value="FA58C"/>
</dbReference>
<dbReference type="PROSITE" id="PS51257">
    <property type="entry name" value="PROKAR_LIPOPROTEIN"/>
    <property type="match status" value="1"/>
</dbReference>
<organism evidence="3 4">
    <name type="scientific">Thalassotalea marina</name>
    <dbReference type="NCBI Taxonomy" id="1673741"/>
    <lineage>
        <taxon>Bacteria</taxon>
        <taxon>Pseudomonadati</taxon>
        <taxon>Pseudomonadota</taxon>
        <taxon>Gammaproteobacteria</taxon>
        <taxon>Alteromonadales</taxon>
        <taxon>Colwelliaceae</taxon>
        <taxon>Thalassotalea</taxon>
    </lineage>
</organism>
<comment type="caution">
    <text evidence="3">The sequence shown here is derived from an EMBL/GenBank/DDBJ whole genome shotgun (WGS) entry which is preliminary data.</text>
</comment>
<feature type="domain" description="PKD" evidence="2">
    <location>
        <begin position="194"/>
        <end position="264"/>
    </location>
</feature>
<feature type="region of interest" description="Disordered" evidence="1">
    <location>
        <begin position="34"/>
        <end position="70"/>
    </location>
</feature>
<dbReference type="Proteomes" id="UP000623842">
    <property type="component" value="Unassembled WGS sequence"/>
</dbReference>
<evidence type="ECO:0000256" key="1">
    <source>
        <dbReference type="SAM" id="MobiDB-lite"/>
    </source>
</evidence>
<keyword evidence="4" id="KW-1185">Reference proteome</keyword>
<dbReference type="SMART" id="SM00089">
    <property type="entry name" value="PKD"/>
    <property type="match status" value="1"/>
</dbReference>
<sequence length="686" mass="76254">MMNLIQKNKVKVTLLAVTISSVLYGCNDGSGFTSTQADKEQPVVTDSSSATRNMVSDTNTAIEAPGADSPGAEGIANLIDGDINSKFLTFTTSAEVIFTASKPYVLTHYVLGAANDAPERDPSQWTLEGSNDKENWTLIDEQSGQSFANRFQKRNFELNEGDTEYKYFRFNFNNTSGDIFQLAELELFVKADAPLTEFTVSSTTPAPGDYVIFKDTSLANPTSWQWTFEGGEPATSTEKSPLVHYNELGPKTVTLVAKNDKGETKLVKENFIRVWDENNPWDGFPQPSISFVKNNPDHAGQALLEQVVPDLEEQIQAISLEIAKKLYNNVTEIKVFKSVQFETGLYDFPAAKSGTDEHMILLFDLQHIANVAQQGDAALRNEILGVLWHELTHGYNMVPDSGVYQPGNELHSYLEGLANYIRVDAGYLNLTPAWIESWNQDAYNQTSLFLKWVAESNRNTDFIRLFNASANTIDNWSFDKAFKSIFGEQRGIEQVFGEYQSYLKDLGLAPFPEPVSGYRNIAVEEGVEVTTNATHIGVWGEGPDKINDNNINKKFNGVIEAPWWLPQYLPDLMPINEIDAVELVFELPTAKTVSKYSLTTGSDNVPRDPTSWSLSGSIDGTTWVALDTASYPQAPARLTTFHYDVSENVAAYKYYKFTLSNDQTEGVGGDNGRLIQIGEIALLEQE</sequence>
<dbReference type="Pfam" id="PF04450">
    <property type="entry name" value="BSP"/>
    <property type="match status" value="1"/>
</dbReference>
<evidence type="ECO:0000259" key="2">
    <source>
        <dbReference type="PROSITE" id="PS50093"/>
    </source>
</evidence>
<protein>
    <recommendedName>
        <fullName evidence="2">PKD domain-containing protein</fullName>
    </recommendedName>
</protein>
<name>A0A919BGX4_9GAMM</name>
<dbReference type="InterPro" id="IPR035986">
    <property type="entry name" value="PKD_dom_sf"/>
</dbReference>
<feature type="compositionally biased region" description="Polar residues" evidence="1">
    <location>
        <begin position="44"/>
        <end position="61"/>
    </location>
</feature>
<dbReference type="CDD" id="cd00146">
    <property type="entry name" value="PKD"/>
    <property type="match status" value="1"/>
</dbReference>
<dbReference type="AlphaFoldDB" id="A0A919BGX4"/>
<dbReference type="Gene3D" id="2.60.120.260">
    <property type="entry name" value="Galactose-binding domain-like"/>
    <property type="match status" value="2"/>
</dbReference>
<dbReference type="Gene3D" id="2.60.40.10">
    <property type="entry name" value="Immunoglobulins"/>
    <property type="match status" value="1"/>
</dbReference>
<proteinExistence type="predicted"/>
<dbReference type="RefSeq" id="WP_229854592.1">
    <property type="nucleotide sequence ID" value="NZ_BNCK01000003.1"/>
</dbReference>
<evidence type="ECO:0000313" key="3">
    <source>
        <dbReference type="EMBL" id="GHF88351.1"/>
    </source>
</evidence>
<dbReference type="SUPFAM" id="SSF49785">
    <property type="entry name" value="Galactose-binding domain-like"/>
    <property type="match status" value="1"/>
</dbReference>
<dbReference type="InterPro" id="IPR000601">
    <property type="entry name" value="PKD_dom"/>
</dbReference>
<dbReference type="InterPro" id="IPR008979">
    <property type="entry name" value="Galactose-bd-like_sf"/>
</dbReference>
<reference evidence="3" key="1">
    <citation type="journal article" date="2014" name="Int. J. Syst. Evol. Microbiol.">
        <title>Complete genome sequence of Corynebacterium casei LMG S-19264T (=DSM 44701T), isolated from a smear-ripened cheese.</title>
        <authorList>
            <consortium name="US DOE Joint Genome Institute (JGI-PGF)"/>
            <person name="Walter F."/>
            <person name="Albersmeier A."/>
            <person name="Kalinowski J."/>
            <person name="Ruckert C."/>
        </authorList>
    </citation>
    <scope>NUCLEOTIDE SEQUENCE</scope>
    <source>
        <strain evidence="3">KCTC 42731</strain>
    </source>
</reference>
<dbReference type="InterPro" id="IPR022409">
    <property type="entry name" value="PKD/Chitinase_dom"/>
</dbReference>
<evidence type="ECO:0000313" key="4">
    <source>
        <dbReference type="Proteomes" id="UP000623842"/>
    </source>
</evidence>
<dbReference type="PROSITE" id="PS50093">
    <property type="entry name" value="PKD"/>
    <property type="match status" value="1"/>
</dbReference>
<reference evidence="3" key="2">
    <citation type="submission" date="2020-09" db="EMBL/GenBank/DDBJ databases">
        <authorList>
            <person name="Sun Q."/>
            <person name="Kim S."/>
        </authorList>
    </citation>
    <scope>NUCLEOTIDE SEQUENCE</scope>
    <source>
        <strain evidence="3">KCTC 42731</strain>
    </source>
</reference>
<dbReference type="InterPro" id="IPR013783">
    <property type="entry name" value="Ig-like_fold"/>
</dbReference>
<dbReference type="InterPro" id="IPR007541">
    <property type="entry name" value="Uncharacterised_BSP"/>
</dbReference>
<dbReference type="Pfam" id="PF00754">
    <property type="entry name" value="F5_F8_type_C"/>
    <property type="match status" value="1"/>
</dbReference>
<dbReference type="EMBL" id="BNCK01000003">
    <property type="protein sequence ID" value="GHF88351.1"/>
    <property type="molecule type" value="Genomic_DNA"/>
</dbReference>
<gene>
    <name evidence="3" type="ORF">GCM10017161_15060</name>
</gene>
<dbReference type="SUPFAM" id="SSF49299">
    <property type="entry name" value="PKD domain"/>
    <property type="match status" value="1"/>
</dbReference>